<proteinExistence type="predicted"/>
<reference evidence="1 2" key="1">
    <citation type="submission" date="2012-11" db="EMBL/GenBank/DDBJ databases">
        <title>Whole genome sequence of Gluconacetobacter europaeus NBRC3261.</title>
        <authorList>
            <person name="Azuma Y."/>
            <person name="Higashiura N."/>
            <person name="Hirakawa H."/>
            <person name="Matsushita K."/>
        </authorList>
    </citation>
    <scope>NUCLEOTIDE SEQUENCE [LARGE SCALE GENOMIC DNA]</scope>
    <source>
        <strain evidence="1 2">NBRC 3261</strain>
    </source>
</reference>
<dbReference type="EMBL" id="BANI01000086">
    <property type="protein sequence ID" value="GAN96722.1"/>
    <property type="molecule type" value="Genomic_DNA"/>
</dbReference>
<sequence>MIDRHGFLRHKSYRSFATGYRQEKTALLMGAAVSAGSGAAGTGVGLLSAGPAYRMSAGQDRSCRGKRLVVAISEATDRQLN</sequence>
<evidence type="ECO:0000313" key="2">
    <source>
        <dbReference type="Proteomes" id="UP000032675"/>
    </source>
</evidence>
<evidence type="ECO:0000313" key="1">
    <source>
        <dbReference type="EMBL" id="GAN96722.1"/>
    </source>
</evidence>
<dbReference type="Proteomes" id="UP000032675">
    <property type="component" value="Unassembled WGS sequence"/>
</dbReference>
<dbReference type="AlphaFoldDB" id="A0A0D6PZK3"/>
<gene>
    <name evidence="1" type="ORF">Geu3261_0093_005</name>
</gene>
<accession>A0A0D6PZK3</accession>
<name>A0A0D6PZK3_KOMEU</name>
<organism evidence="1 2">
    <name type="scientific">Komagataeibacter europaeus NBRC 3261</name>
    <dbReference type="NCBI Taxonomy" id="1234669"/>
    <lineage>
        <taxon>Bacteria</taxon>
        <taxon>Pseudomonadati</taxon>
        <taxon>Pseudomonadota</taxon>
        <taxon>Alphaproteobacteria</taxon>
        <taxon>Acetobacterales</taxon>
        <taxon>Acetobacteraceae</taxon>
        <taxon>Komagataeibacter</taxon>
    </lineage>
</organism>
<comment type="caution">
    <text evidence="1">The sequence shown here is derived from an EMBL/GenBank/DDBJ whole genome shotgun (WGS) entry which is preliminary data.</text>
</comment>
<protein>
    <submittedName>
        <fullName evidence="1">Uncharacterized protein</fullName>
    </submittedName>
</protein>